<dbReference type="PRINTS" id="PR00437">
    <property type="entry name" value="SMALLCYTKCXC"/>
</dbReference>
<dbReference type="OrthoDB" id="9937393at2759"/>
<evidence type="ECO:0000256" key="4">
    <source>
        <dbReference type="ARBA" id="ARBA00022525"/>
    </source>
</evidence>
<evidence type="ECO:0000256" key="5">
    <source>
        <dbReference type="ARBA" id="ARBA00054901"/>
    </source>
</evidence>
<dbReference type="GO" id="GO:0005615">
    <property type="term" value="C:extracellular space"/>
    <property type="evidence" value="ECO:0007669"/>
    <property type="project" value="UniProtKB-KW"/>
</dbReference>
<dbReference type="InterPro" id="IPR036048">
    <property type="entry name" value="Interleukin_8-like_sf"/>
</dbReference>
<dbReference type="GO" id="GO:0042056">
    <property type="term" value="F:chemoattractant activity"/>
    <property type="evidence" value="ECO:0007669"/>
    <property type="project" value="UniProtKB-ARBA"/>
</dbReference>
<keyword evidence="6" id="KW-0732">Signal</keyword>
<dbReference type="PANTHER" id="PTHR12015:SF198">
    <property type="entry name" value="PLATELET BASIC PROTEIN"/>
    <property type="match status" value="1"/>
</dbReference>
<evidence type="ECO:0000256" key="2">
    <source>
        <dbReference type="ARBA" id="ARBA00010665"/>
    </source>
</evidence>
<dbReference type="PANTHER" id="PTHR12015">
    <property type="entry name" value="SMALL INDUCIBLE CYTOKINE A"/>
    <property type="match status" value="1"/>
</dbReference>
<reference evidence="8" key="1">
    <citation type="submission" date="2021-01" db="EMBL/GenBank/DDBJ databases">
        <authorList>
            <person name="Zahm M."/>
            <person name="Roques C."/>
            <person name="Cabau C."/>
            <person name="Klopp C."/>
            <person name="Donnadieu C."/>
            <person name="Jouanno E."/>
            <person name="Lampietro C."/>
            <person name="Louis A."/>
            <person name="Herpin A."/>
            <person name="Echchiki A."/>
            <person name="Berthelot C."/>
            <person name="Parey E."/>
            <person name="Roest-Crollius H."/>
            <person name="Braasch I."/>
            <person name="Postlethwait J."/>
            <person name="Bobe J."/>
            <person name="Montfort J."/>
            <person name="Bouchez O."/>
            <person name="Begum T."/>
            <person name="Mejri S."/>
            <person name="Adams A."/>
            <person name="Chen W.-J."/>
            <person name="Guiguen Y."/>
        </authorList>
    </citation>
    <scope>NUCLEOTIDE SEQUENCE</scope>
    <source>
        <strain evidence="8">YG-15Mar2019-1</strain>
        <tissue evidence="8">Brain</tissue>
    </source>
</reference>
<keyword evidence="3" id="KW-0202">Cytokine</keyword>
<dbReference type="InterPro" id="IPR039809">
    <property type="entry name" value="Chemokine_b/g/d"/>
</dbReference>
<comment type="similarity">
    <text evidence="2">Belongs to the intercrine alpha (chemokine CxC) family.</text>
</comment>
<dbReference type="GO" id="GO:0008009">
    <property type="term" value="F:chemokine activity"/>
    <property type="evidence" value="ECO:0007669"/>
    <property type="project" value="InterPro"/>
</dbReference>
<dbReference type="GO" id="GO:0006955">
    <property type="term" value="P:immune response"/>
    <property type="evidence" value="ECO:0007669"/>
    <property type="project" value="InterPro"/>
</dbReference>
<dbReference type="InterPro" id="IPR001811">
    <property type="entry name" value="Chemokine_IL8-like_dom"/>
</dbReference>
<comment type="subcellular location">
    <subcellularLocation>
        <location evidence="1">Secreted</location>
    </subcellularLocation>
</comment>
<evidence type="ECO:0000313" key="9">
    <source>
        <dbReference type="Proteomes" id="UP001046870"/>
    </source>
</evidence>
<dbReference type="InterPro" id="IPR033899">
    <property type="entry name" value="CXC_Chemokine_domain"/>
</dbReference>
<name>A0A9D3PLX7_MEGAT</name>
<proteinExistence type="inferred from homology"/>
<organism evidence="8 9">
    <name type="scientific">Megalops atlanticus</name>
    <name type="common">Tarpon</name>
    <name type="synonym">Clupea gigantea</name>
    <dbReference type="NCBI Taxonomy" id="7932"/>
    <lineage>
        <taxon>Eukaryota</taxon>
        <taxon>Metazoa</taxon>
        <taxon>Chordata</taxon>
        <taxon>Craniata</taxon>
        <taxon>Vertebrata</taxon>
        <taxon>Euteleostomi</taxon>
        <taxon>Actinopterygii</taxon>
        <taxon>Neopterygii</taxon>
        <taxon>Teleostei</taxon>
        <taxon>Elopiformes</taxon>
        <taxon>Megalopidae</taxon>
        <taxon>Megalops</taxon>
    </lineage>
</organism>
<dbReference type="AlphaFoldDB" id="A0A9D3PLX7"/>
<gene>
    <name evidence="8" type="ORF">MATL_G00196750</name>
</gene>
<protein>
    <recommendedName>
        <fullName evidence="7">Chemokine interleukin-8-like domain-containing protein</fullName>
    </recommendedName>
</protein>
<evidence type="ECO:0000256" key="1">
    <source>
        <dbReference type="ARBA" id="ARBA00004613"/>
    </source>
</evidence>
<feature type="chain" id="PRO_5039346446" description="Chemokine interleukin-8-like domain-containing protein" evidence="6">
    <location>
        <begin position="26"/>
        <end position="98"/>
    </location>
</feature>
<dbReference type="Pfam" id="PF00048">
    <property type="entry name" value="IL8"/>
    <property type="match status" value="1"/>
</dbReference>
<dbReference type="PRINTS" id="PR00436">
    <property type="entry name" value="INTERLEUKIN8"/>
</dbReference>
<dbReference type="CDD" id="cd00273">
    <property type="entry name" value="Chemokine_CXC"/>
    <property type="match status" value="1"/>
</dbReference>
<dbReference type="GO" id="GO:0006952">
    <property type="term" value="P:defense response"/>
    <property type="evidence" value="ECO:0007669"/>
    <property type="project" value="InterPro"/>
</dbReference>
<comment type="caution">
    <text evidence="8">The sequence shown here is derived from an EMBL/GenBank/DDBJ whole genome shotgun (WGS) entry which is preliminary data.</text>
</comment>
<comment type="function">
    <text evidence="5">Ligand for cxcr3.2. Chemotactic for macrophages.</text>
</comment>
<evidence type="ECO:0000313" key="8">
    <source>
        <dbReference type="EMBL" id="KAG7461966.1"/>
    </source>
</evidence>
<evidence type="ECO:0000256" key="6">
    <source>
        <dbReference type="SAM" id="SignalP"/>
    </source>
</evidence>
<dbReference type="SUPFAM" id="SSF54117">
    <property type="entry name" value="Interleukin 8-like chemokines"/>
    <property type="match status" value="1"/>
</dbReference>
<dbReference type="Gene3D" id="2.40.50.40">
    <property type="match status" value="1"/>
</dbReference>
<dbReference type="FunFam" id="2.40.50.40:FF:000004">
    <property type="entry name" value="C-X-C motif chemokine"/>
    <property type="match status" value="1"/>
</dbReference>
<evidence type="ECO:0000256" key="3">
    <source>
        <dbReference type="ARBA" id="ARBA00022514"/>
    </source>
</evidence>
<accession>A0A9D3PLX7</accession>
<dbReference type="EMBL" id="JAFDVH010000017">
    <property type="protein sequence ID" value="KAG7461966.1"/>
    <property type="molecule type" value="Genomic_DNA"/>
</dbReference>
<keyword evidence="9" id="KW-1185">Reference proteome</keyword>
<keyword evidence="4" id="KW-0964">Secreted</keyword>
<dbReference type="SMART" id="SM00199">
    <property type="entry name" value="SCY"/>
    <property type="match status" value="1"/>
</dbReference>
<feature type="domain" description="Chemokine interleukin-8-like" evidence="7">
    <location>
        <begin position="27"/>
        <end position="89"/>
    </location>
</feature>
<sequence>MNHKVTASALLLCLVFMSIAEGGHSGDMRCRCPKTQSKVISRKQIQNLELIPAGPHCEVAEIIVTMKGRNMQICLDPKAQWVANMIEKFTAKRNEKKK</sequence>
<evidence type="ECO:0000259" key="7">
    <source>
        <dbReference type="SMART" id="SM00199"/>
    </source>
</evidence>
<dbReference type="InterPro" id="IPR001089">
    <property type="entry name" value="Chemokine_CXC"/>
</dbReference>
<feature type="signal peptide" evidence="6">
    <location>
        <begin position="1"/>
        <end position="25"/>
    </location>
</feature>
<dbReference type="Proteomes" id="UP001046870">
    <property type="component" value="Chromosome 17"/>
</dbReference>